<feature type="compositionally biased region" description="Polar residues" evidence="1">
    <location>
        <begin position="96"/>
        <end position="116"/>
    </location>
</feature>
<feature type="compositionally biased region" description="Basic and acidic residues" evidence="1">
    <location>
        <begin position="793"/>
        <end position="807"/>
    </location>
</feature>
<feature type="transmembrane region" description="Helical" evidence="2">
    <location>
        <begin position="546"/>
        <end position="568"/>
    </location>
</feature>
<dbReference type="GO" id="GO:0016010">
    <property type="term" value="C:dystrophin-associated glycoprotein complex"/>
    <property type="evidence" value="ECO:0007669"/>
    <property type="project" value="InterPro"/>
</dbReference>
<dbReference type="AlphaFoldDB" id="A0A8E0VKU6"/>
<keyword evidence="2" id="KW-1133">Transmembrane helix</keyword>
<feature type="compositionally biased region" description="Polar residues" evidence="1">
    <location>
        <begin position="266"/>
        <end position="280"/>
    </location>
</feature>
<keyword evidence="4" id="KW-1185">Reference proteome</keyword>
<dbReference type="OrthoDB" id="6278802at2759"/>
<dbReference type="EMBL" id="LUCM01004720">
    <property type="protein sequence ID" value="KAA0193914.1"/>
    <property type="molecule type" value="Genomic_DNA"/>
</dbReference>
<feature type="transmembrane region" description="Helical" evidence="2">
    <location>
        <begin position="618"/>
        <end position="636"/>
    </location>
</feature>
<evidence type="ECO:0000256" key="2">
    <source>
        <dbReference type="SAM" id="Phobius"/>
    </source>
</evidence>
<feature type="compositionally biased region" description="Polar residues" evidence="1">
    <location>
        <begin position="863"/>
        <end position="884"/>
    </location>
</feature>
<keyword evidence="2" id="KW-0472">Membrane</keyword>
<feature type="transmembrane region" description="Helical" evidence="2">
    <location>
        <begin position="734"/>
        <end position="755"/>
    </location>
</feature>
<feature type="region of interest" description="Disordered" evidence="1">
    <location>
        <begin position="251"/>
        <end position="280"/>
    </location>
</feature>
<feature type="region of interest" description="Disordered" evidence="1">
    <location>
        <begin position="76"/>
        <end position="133"/>
    </location>
</feature>
<organism evidence="3 4">
    <name type="scientific">Fasciolopsis buskii</name>
    <dbReference type="NCBI Taxonomy" id="27845"/>
    <lineage>
        <taxon>Eukaryota</taxon>
        <taxon>Metazoa</taxon>
        <taxon>Spiralia</taxon>
        <taxon>Lophotrochozoa</taxon>
        <taxon>Platyhelminthes</taxon>
        <taxon>Trematoda</taxon>
        <taxon>Digenea</taxon>
        <taxon>Plagiorchiida</taxon>
        <taxon>Echinostomata</taxon>
        <taxon>Echinostomatoidea</taxon>
        <taxon>Fasciolidae</taxon>
        <taxon>Fasciolopsis</taxon>
    </lineage>
</organism>
<evidence type="ECO:0000256" key="1">
    <source>
        <dbReference type="SAM" id="MobiDB-lite"/>
    </source>
</evidence>
<feature type="transmembrane region" description="Helical" evidence="2">
    <location>
        <begin position="580"/>
        <end position="598"/>
    </location>
</feature>
<dbReference type="InterPro" id="IPR030429">
    <property type="entry name" value="Sarcospan"/>
</dbReference>
<sequence>MTLSVQKNYPFPPAIVIELPNSSPGNSSYGSREDLEGDSLGALNEATDGKFPPIASSPTTKSGNFLLPTIISTRDLTNPRATSGNYRGIGTEQKNEAGQNGKSNFRGSRQSVSSAAPQIPRGHRSSSKETSVDCGLLDVPRTAPSLSHSHSLRSAKSYKEQPTCFLYPESGLKRHGLLSECSGSTSCCGMHPKLEHACIPFPPHYTHHTPYYPHYPYPIFPHEDLSGSNLSQLSAMEAMRETCNPMYLHANAKGFRPDRPHKTKRTSLTPTYSSSDASSPQLSTNCLLNMSPKSPHSNLSNSFPITGQMAIPVHLRRTSSMSEYGTEGKPRRSSDTDFTRYGQLIKQQNIISEAPKPRGRPPGRRVHRHLSLTQGPCFPVPTNELSPALCYLNPPNGFISHNSPYYIRSPLTHRRHTDSMDLKPYWLQPPAHFRRARSVNCQTLDELITANPTSGGNPPSSCVSCLNSGPQCLCRANTSTYSVRIPLQNETRTSSVLGSEADTEPVKLWIEDDGEDEEDEEEEFTRTDLRPFSSRSSSHGLCFCQLIVLLISMQIVLGLAATGLGLYLRWRVPLLPLEECSFWAALPICITGLIGTYFCFQPRISRKNPKVTLVIRRIAGILSLISCILCLVASIFSGQKGSLIATYGTDCIPSPPVPLEYNSSTRHNEINSRDNRNQGHKPDSGPGFEQQCCVDGIDRMAEPLCQCFNVRSQLMWSYRGITCRYLFSSVKDYLILQSALMAVGTGVCLWFWVVLTEQFQPIQRVHNRNKADTKCSVSSVKNSLGETTTTSYDGKRYSSETTSESKPRGSNHKSTILPDSSCASSTQTTSRSASVTKHPSSLLVVTSYANGTAIKDSKHGRTNKSPNGLHTTNSVETSEFPNNHSHSKHSRPQDHLSSERHSQLNDHNLSTSSDLLSNPLPSSTEEAVVSIKPTDSNNQPTPDNLACDEGER</sequence>
<proteinExistence type="predicted"/>
<feature type="compositionally biased region" description="Low complexity" evidence="1">
    <location>
        <begin position="820"/>
        <end position="836"/>
    </location>
</feature>
<accession>A0A8E0VKU6</accession>
<keyword evidence="2" id="KW-0812">Transmembrane</keyword>
<name>A0A8E0VKU6_9TREM</name>
<feature type="region of interest" description="Disordered" evidence="1">
    <location>
        <begin position="788"/>
        <end position="838"/>
    </location>
</feature>
<dbReference type="PANTHER" id="PTHR15260:SF1">
    <property type="entry name" value="SARCOSPAN"/>
    <property type="match status" value="1"/>
</dbReference>
<evidence type="ECO:0000313" key="3">
    <source>
        <dbReference type="EMBL" id="KAA0193914.1"/>
    </source>
</evidence>
<feature type="compositionally biased region" description="Low complexity" evidence="1">
    <location>
        <begin position="905"/>
        <end position="924"/>
    </location>
</feature>
<reference evidence="3" key="1">
    <citation type="submission" date="2019-05" db="EMBL/GenBank/DDBJ databases">
        <title>Annotation for the trematode Fasciolopsis buski.</title>
        <authorList>
            <person name="Choi Y.-J."/>
        </authorList>
    </citation>
    <scope>NUCLEOTIDE SEQUENCE</scope>
    <source>
        <strain evidence="3">HT</strain>
        <tissue evidence="3">Whole worm</tissue>
    </source>
</reference>
<evidence type="ECO:0000313" key="4">
    <source>
        <dbReference type="Proteomes" id="UP000728185"/>
    </source>
</evidence>
<dbReference type="Proteomes" id="UP000728185">
    <property type="component" value="Unassembled WGS sequence"/>
</dbReference>
<protein>
    <submittedName>
        <fullName evidence="3">Uncharacterized protein</fullName>
    </submittedName>
</protein>
<dbReference type="GO" id="GO:0042383">
    <property type="term" value="C:sarcolemma"/>
    <property type="evidence" value="ECO:0007669"/>
    <property type="project" value="TreeGrafter"/>
</dbReference>
<feature type="region of interest" description="Disordered" evidence="1">
    <location>
        <begin position="854"/>
        <end position="952"/>
    </location>
</feature>
<comment type="caution">
    <text evidence="3">The sequence shown here is derived from an EMBL/GenBank/DDBJ whole genome shotgun (WGS) entry which is preliminary data.</text>
</comment>
<gene>
    <name evidence="3" type="ORF">FBUS_00865</name>
</gene>
<feature type="compositionally biased region" description="Polar residues" evidence="1">
    <location>
        <begin position="933"/>
        <end position="942"/>
    </location>
</feature>
<dbReference type="PANTHER" id="PTHR15260">
    <property type="entry name" value="SARCOSPAN"/>
    <property type="match status" value="1"/>
</dbReference>
<feature type="compositionally biased region" description="Basic and acidic residues" evidence="1">
    <location>
        <begin position="891"/>
        <end position="904"/>
    </location>
</feature>
<feature type="compositionally biased region" description="Polar residues" evidence="1">
    <location>
        <begin position="76"/>
        <end position="85"/>
    </location>
</feature>